<keyword evidence="8" id="KW-1185">Reference proteome</keyword>
<dbReference type="InterPro" id="IPR044839">
    <property type="entry name" value="NDR1-like"/>
</dbReference>
<evidence type="ECO:0000256" key="5">
    <source>
        <dbReference type="SAM" id="Phobius"/>
    </source>
</evidence>
<comment type="caution">
    <text evidence="7">The sequence shown here is derived from an EMBL/GenBank/DDBJ whole genome shotgun (WGS) entry which is preliminary data.</text>
</comment>
<proteinExistence type="predicted"/>
<evidence type="ECO:0000256" key="4">
    <source>
        <dbReference type="ARBA" id="ARBA00023136"/>
    </source>
</evidence>
<evidence type="ECO:0000256" key="1">
    <source>
        <dbReference type="ARBA" id="ARBA00004167"/>
    </source>
</evidence>
<evidence type="ECO:0000313" key="8">
    <source>
        <dbReference type="Proteomes" id="UP000827721"/>
    </source>
</evidence>
<evidence type="ECO:0000256" key="3">
    <source>
        <dbReference type="ARBA" id="ARBA00022989"/>
    </source>
</evidence>
<feature type="domain" description="Late embryogenesis abundant protein LEA-2 subgroup" evidence="6">
    <location>
        <begin position="118"/>
        <end position="221"/>
    </location>
</feature>
<dbReference type="InterPro" id="IPR004864">
    <property type="entry name" value="LEA_2"/>
</dbReference>
<dbReference type="Proteomes" id="UP000827721">
    <property type="component" value="Unassembled WGS sequence"/>
</dbReference>
<keyword evidence="4 5" id="KW-0472">Membrane</keyword>
<reference evidence="7 8" key="1">
    <citation type="submission" date="2021-02" db="EMBL/GenBank/DDBJ databases">
        <title>Plant Genome Project.</title>
        <authorList>
            <person name="Zhang R.-G."/>
        </authorList>
    </citation>
    <scope>NUCLEOTIDE SEQUENCE [LARGE SCALE GENOMIC DNA]</scope>
    <source>
        <tissue evidence="7">Leaves</tissue>
    </source>
</reference>
<dbReference type="PANTHER" id="PTHR31234:SF2">
    <property type="entry name" value="OS05G0199100 PROTEIN"/>
    <property type="match status" value="1"/>
</dbReference>
<accession>A0ABQ8HMC4</accession>
<dbReference type="Pfam" id="PF03168">
    <property type="entry name" value="LEA_2"/>
    <property type="match status" value="1"/>
</dbReference>
<protein>
    <recommendedName>
        <fullName evidence="6">Late embryogenesis abundant protein LEA-2 subgroup domain-containing protein</fullName>
    </recommendedName>
</protein>
<sequence length="363" mass="39006">MADRVYPSAKPATNGGGVVGGGANTNPAFPATKAQIYGATRPAYRPQPRRHRRSCCCSCCIWTTITVLLIVLLVAAAGVVLYFIYRPHRPTFSVSSLKVATLNLTSSSTLVAAINLNVTAKNPNKKVVYYYDPIAVSVTTDDDIAVGDDSFPAFTHRTKNTTLLKFAIKSSGGALDDASASKLRSDLRSRNGVPLKIKLETKVKAKMGALKTPKIRIRVTCEGVKATAPTGKSATTASTANAKYILSYDHRISYTTFAPPEFGAGQGRIHGALPPAPQDKQLRASQLYNFADFDVVLPKTDETKEKKIEAIVKPQNSQSVGANSLANLFAIQGLLSPNITISLWLETRDVGRIAKRFSNCAST</sequence>
<organism evidence="7 8">
    <name type="scientific">Xanthoceras sorbifolium</name>
    <dbReference type="NCBI Taxonomy" id="99658"/>
    <lineage>
        <taxon>Eukaryota</taxon>
        <taxon>Viridiplantae</taxon>
        <taxon>Streptophyta</taxon>
        <taxon>Embryophyta</taxon>
        <taxon>Tracheophyta</taxon>
        <taxon>Spermatophyta</taxon>
        <taxon>Magnoliopsida</taxon>
        <taxon>eudicotyledons</taxon>
        <taxon>Gunneridae</taxon>
        <taxon>Pentapetalae</taxon>
        <taxon>rosids</taxon>
        <taxon>malvids</taxon>
        <taxon>Sapindales</taxon>
        <taxon>Sapindaceae</taxon>
        <taxon>Xanthoceroideae</taxon>
        <taxon>Xanthoceras</taxon>
    </lineage>
</organism>
<keyword evidence="2 5" id="KW-0812">Transmembrane</keyword>
<evidence type="ECO:0000256" key="2">
    <source>
        <dbReference type="ARBA" id="ARBA00022692"/>
    </source>
</evidence>
<dbReference type="PANTHER" id="PTHR31234">
    <property type="entry name" value="LATE EMBRYOGENESIS ABUNDANT (LEA) HYDROXYPROLINE-RICH GLYCOPROTEIN FAMILY"/>
    <property type="match status" value="1"/>
</dbReference>
<comment type="subcellular location">
    <subcellularLocation>
        <location evidence="1">Membrane</location>
        <topology evidence="1">Single-pass membrane protein</topology>
    </subcellularLocation>
</comment>
<name>A0ABQ8HMC4_9ROSI</name>
<evidence type="ECO:0000259" key="6">
    <source>
        <dbReference type="Pfam" id="PF03168"/>
    </source>
</evidence>
<gene>
    <name evidence="7" type="ORF">JRO89_XS09G0218800</name>
</gene>
<evidence type="ECO:0000313" key="7">
    <source>
        <dbReference type="EMBL" id="KAH7565500.1"/>
    </source>
</evidence>
<keyword evidence="3 5" id="KW-1133">Transmembrane helix</keyword>
<feature type="transmembrane region" description="Helical" evidence="5">
    <location>
        <begin position="59"/>
        <end position="85"/>
    </location>
</feature>
<dbReference type="EMBL" id="JAFEMO010000009">
    <property type="protein sequence ID" value="KAH7565500.1"/>
    <property type="molecule type" value="Genomic_DNA"/>
</dbReference>